<comment type="caution">
    <text evidence="2">The sequence shown here is derived from an EMBL/GenBank/DDBJ whole genome shotgun (WGS) entry which is preliminary data.</text>
</comment>
<accession>A0A9X1LUQ4</accession>
<feature type="transmembrane region" description="Helical" evidence="1">
    <location>
        <begin position="21"/>
        <end position="39"/>
    </location>
</feature>
<dbReference type="InterPro" id="IPR021443">
    <property type="entry name" value="DUF3093"/>
</dbReference>
<name>A0A9X1LUQ4_9MICO</name>
<dbReference type="RefSeq" id="WP_229384074.1">
    <property type="nucleotide sequence ID" value="NZ_JAGTTN010000002.1"/>
</dbReference>
<keyword evidence="1" id="KW-0472">Membrane</keyword>
<organism evidence="2 3">
    <name type="scientific">Microbacterium allomyrinae</name>
    <dbReference type="NCBI Taxonomy" id="2830666"/>
    <lineage>
        <taxon>Bacteria</taxon>
        <taxon>Bacillati</taxon>
        <taxon>Actinomycetota</taxon>
        <taxon>Actinomycetes</taxon>
        <taxon>Micrococcales</taxon>
        <taxon>Microbacteriaceae</taxon>
        <taxon>Microbacterium</taxon>
    </lineage>
</organism>
<dbReference type="AlphaFoldDB" id="A0A9X1LUQ4"/>
<sequence length="162" mass="17407">MQKTARKTRADVYRERLGPSLWILVSAAVVAPMTALVVTPIDTTLALAIGVGVGVVLIVLLLMASPVVEVRDGELRAGRAHIDVEFLGEPEVHVGDDARHARGAGLDPRSWHLIRGGIDGVVVTPVADPDDPTTMWVISSRTPDRLSAALRRAQATRSTPRR</sequence>
<protein>
    <submittedName>
        <fullName evidence="2">DUF3093 domain-containing protein</fullName>
    </submittedName>
</protein>
<feature type="transmembrane region" description="Helical" evidence="1">
    <location>
        <begin position="45"/>
        <end position="68"/>
    </location>
</feature>
<reference evidence="2" key="1">
    <citation type="submission" date="2021-04" db="EMBL/GenBank/DDBJ databases">
        <title>Microbacterium tenobrionis sp. nov. and Microbacterium allomyrinae sp. nov., isolated from larvae of Tenobrio molitor and Allomyrina dichotoma, respectively.</title>
        <authorList>
            <person name="Lee S.D."/>
        </authorList>
    </citation>
    <scope>NUCLEOTIDE SEQUENCE</scope>
    <source>
        <strain evidence="2">BWT-G7</strain>
    </source>
</reference>
<dbReference type="Proteomes" id="UP001139354">
    <property type="component" value="Unassembled WGS sequence"/>
</dbReference>
<dbReference type="Pfam" id="PF11292">
    <property type="entry name" value="DUF3093"/>
    <property type="match status" value="1"/>
</dbReference>
<gene>
    <name evidence="2" type="ORF">KEC57_08180</name>
</gene>
<keyword evidence="1" id="KW-1133">Transmembrane helix</keyword>
<evidence type="ECO:0000313" key="3">
    <source>
        <dbReference type="Proteomes" id="UP001139354"/>
    </source>
</evidence>
<proteinExistence type="predicted"/>
<keyword evidence="1" id="KW-0812">Transmembrane</keyword>
<evidence type="ECO:0000256" key="1">
    <source>
        <dbReference type="SAM" id="Phobius"/>
    </source>
</evidence>
<evidence type="ECO:0000313" key="2">
    <source>
        <dbReference type="EMBL" id="MCC2032161.1"/>
    </source>
</evidence>
<dbReference type="EMBL" id="JAGTTN010000002">
    <property type="protein sequence ID" value="MCC2032161.1"/>
    <property type="molecule type" value="Genomic_DNA"/>
</dbReference>
<keyword evidence="3" id="KW-1185">Reference proteome</keyword>